<sequence length="127" mass="14595">MDLLSSKKYQFYVKGVSSSSHRGSCHSILAHIYGQDFGTDQVIPHSLSIREHAETRTIECGDRMIDLASFHDRLWQVGFRPSANKKFSSTNPQLSNFGREVEFTDVKETIQQLLRWKYSKNLEEQAA</sequence>
<comment type="caution">
    <text evidence="1">The sequence shown here is derived from an EMBL/GenBank/DDBJ whole genome shotgun (WGS) entry which is preliminary data.</text>
</comment>
<dbReference type="AlphaFoldDB" id="A0A2P5CK68"/>
<dbReference type="Proteomes" id="UP000237105">
    <property type="component" value="Unassembled WGS sequence"/>
</dbReference>
<dbReference type="STRING" id="3476.A0A2P5CK68"/>
<dbReference type="OrthoDB" id="2019644at2759"/>
<accession>A0A2P5CK68</accession>
<name>A0A2P5CK68_PARAD</name>
<evidence type="ECO:0000313" key="2">
    <source>
        <dbReference type="Proteomes" id="UP000237105"/>
    </source>
</evidence>
<organism evidence="1 2">
    <name type="scientific">Parasponia andersonii</name>
    <name type="common">Sponia andersonii</name>
    <dbReference type="NCBI Taxonomy" id="3476"/>
    <lineage>
        <taxon>Eukaryota</taxon>
        <taxon>Viridiplantae</taxon>
        <taxon>Streptophyta</taxon>
        <taxon>Embryophyta</taxon>
        <taxon>Tracheophyta</taxon>
        <taxon>Spermatophyta</taxon>
        <taxon>Magnoliopsida</taxon>
        <taxon>eudicotyledons</taxon>
        <taxon>Gunneridae</taxon>
        <taxon>Pentapetalae</taxon>
        <taxon>rosids</taxon>
        <taxon>fabids</taxon>
        <taxon>Rosales</taxon>
        <taxon>Cannabaceae</taxon>
        <taxon>Parasponia</taxon>
    </lineage>
</organism>
<evidence type="ECO:0000313" key="1">
    <source>
        <dbReference type="EMBL" id="PON61448.1"/>
    </source>
</evidence>
<gene>
    <name evidence="1" type="ORF">PanWU01x14_145680</name>
</gene>
<dbReference type="EMBL" id="JXTB01000121">
    <property type="protein sequence ID" value="PON61448.1"/>
    <property type="molecule type" value="Genomic_DNA"/>
</dbReference>
<reference evidence="2" key="1">
    <citation type="submission" date="2016-06" db="EMBL/GenBank/DDBJ databases">
        <title>Parallel loss of symbiosis genes in relatives of nitrogen-fixing non-legume Parasponia.</title>
        <authorList>
            <person name="Van Velzen R."/>
            <person name="Holmer R."/>
            <person name="Bu F."/>
            <person name="Rutten L."/>
            <person name="Van Zeijl A."/>
            <person name="Liu W."/>
            <person name="Santuari L."/>
            <person name="Cao Q."/>
            <person name="Sharma T."/>
            <person name="Shen D."/>
            <person name="Roswanjaya Y."/>
            <person name="Wardhani T."/>
            <person name="Kalhor M.S."/>
            <person name="Jansen J."/>
            <person name="Van den Hoogen J."/>
            <person name="Gungor B."/>
            <person name="Hartog M."/>
            <person name="Hontelez J."/>
            <person name="Verver J."/>
            <person name="Yang W.-C."/>
            <person name="Schijlen E."/>
            <person name="Repin R."/>
            <person name="Schilthuizen M."/>
            <person name="Schranz E."/>
            <person name="Heidstra R."/>
            <person name="Miyata K."/>
            <person name="Fedorova E."/>
            <person name="Kohlen W."/>
            <person name="Bisseling T."/>
            <person name="Smit S."/>
            <person name="Geurts R."/>
        </authorList>
    </citation>
    <scope>NUCLEOTIDE SEQUENCE [LARGE SCALE GENOMIC DNA]</scope>
    <source>
        <strain evidence="2">cv. WU1-14</strain>
    </source>
</reference>
<keyword evidence="2" id="KW-1185">Reference proteome</keyword>
<protein>
    <submittedName>
        <fullName evidence="1">Uncharacterized protein</fullName>
    </submittedName>
</protein>
<proteinExistence type="predicted"/>